<keyword evidence="3" id="KW-0547">Nucleotide-binding</keyword>
<comment type="similarity">
    <text evidence="1">Belongs to the ABC transporter superfamily.</text>
</comment>
<dbReference type="NCBIfam" id="TIGR03415">
    <property type="entry name" value="ABC_choXWV_ATP"/>
    <property type="match status" value="1"/>
</dbReference>
<dbReference type="GO" id="GO:0006970">
    <property type="term" value="P:response to osmotic stress"/>
    <property type="evidence" value="ECO:0007669"/>
    <property type="project" value="UniProtKB-ARBA"/>
</dbReference>
<dbReference type="InterPro" id="IPR003439">
    <property type="entry name" value="ABC_transporter-like_ATP-bd"/>
</dbReference>
<evidence type="ECO:0000256" key="8">
    <source>
        <dbReference type="ARBA" id="ARBA00068787"/>
    </source>
</evidence>
<dbReference type="GO" id="GO:0016887">
    <property type="term" value="F:ATP hydrolysis activity"/>
    <property type="evidence" value="ECO:0007669"/>
    <property type="project" value="InterPro"/>
</dbReference>
<dbReference type="EC" id="7.6.2.9" evidence="7"/>
<keyword evidence="2" id="KW-0813">Transport</keyword>
<evidence type="ECO:0000259" key="9">
    <source>
        <dbReference type="PROSITE" id="PS50893"/>
    </source>
</evidence>
<dbReference type="GO" id="GO:0005524">
    <property type="term" value="F:ATP binding"/>
    <property type="evidence" value="ECO:0007669"/>
    <property type="project" value="UniProtKB-KW"/>
</dbReference>
<dbReference type="PROSITE" id="PS50893">
    <property type="entry name" value="ABC_TRANSPORTER_2"/>
    <property type="match status" value="1"/>
</dbReference>
<dbReference type="RefSeq" id="WP_116683875.1">
    <property type="nucleotide sequence ID" value="NZ_QURL01000005.1"/>
</dbReference>
<dbReference type="InterPro" id="IPR027417">
    <property type="entry name" value="P-loop_NTPase"/>
</dbReference>
<dbReference type="GO" id="GO:0015220">
    <property type="term" value="F:choline transmembrane transporter activity"/>
    <property type="evidence" value="ECO:0007669"/>
    <property type="project" value="InterPro"/>
</dbReference>
<dbReference type="SUPFAM" id="SSF52540">
    <property type="entry name" value="P-loop containing nucleoside triphosphate hydrolases"/>
    <property type="match status" value="1"/>
</dbReference>
<evidence type="ECO:0000256" key="2">
    <source>
        <dbReference type="ARBA" id="ARBA00022448"/>
    </source>
</evidence>
<keyword evidence="11" id="KW-1185">Reference proteome</keyword>
<dbReference type="PROSITE" id="PS00211">
    <property type="entry name" value="ABC_TRANSPORTER_1"/>
    <property type="match status" value="1"/>
</dbReference>
<dbReference type="FunFam" id="3.40.50.300:FF:000201">
    <property type="entry name" value="Glycine betaine/L-proline ABC transporter ATP-binding protein"/>
    <property type="match status" value="1"/>
</dbReference>
<evidence type="ECO:0000313" key="11">
    <source>
        <dbReference type="Proteomes" id="UP000264310"/>
    </source>
</evidence>
<dbReference type="Proteomes" id="UP000264310">
    <property type="component" value="Unassembled WGS sequence"/>
</dbReference>
<dbReference type="PANTHER" id="PTHR43869:SF1">
    <property type="entry name" value="GLYCINE BETAINE_PROLINE BETAINE TRANSPORT SYSTEM ATP-BINDING PROTEIN PROV"/>
    <property type="match status" value="1"/>
</dbReference>
<evidence type="ECO:0000256" key="6">
    <source>
        <dbReference type="ARBA" id="ARBA00061968"/>
    </source>
</evidence>
<name>A0A371X1E5_9HYPH</name>
<organism evidence="10 11">
    <name type="scientific">Fulvimarina endophytica</name>
    <dbReference type="NCBI Taxonomy" id="2293836"/>
    <lineage>
        <taxon>Bacteria</taxon>
        <taxon>Pseudomonadati</taxon>
        <taxon>Pseudomonadota</taxon>
        <taxon>Alphaproteobacteria</taxon>
        <taxon>Hyphomicrobiales</taxon>
        <taxon>Aurantimonadaceae</taxon>
        <taxon>Fulvimarina</taxon>
    </lineage>
</organism>
<sequence length="345" mass="37511">MSQAIVFEDVNIVFGDNPESALGMMDAGKTRSEIQAETDQVLGVHACSLEVKEAEILVLMGLSGSGKSTLLRAVNGLNPVCRGRVLVNDGTGMADITNAGSKKLREMRLSRVSMVFQQFGLLPWRNVLDNVALGLELAGMPKKEREEKARKQLELVSLTDWADRKVGELSGGMQQRVGLARAFATEAPILLMDEPFSALDPLIRTRLQDELLDLQQRLRRTILFVSHDLDEAFKLGDRVAIMEGGRIVQCGTPSNIIQNPANAYVADFVAQANLLEVLRAKDIMKEDDGTPASEGGAVTIDTPIRELLERLGQGATIRVEENGRTVGLIRPKDLVSAVVPKTSAA</sequence>
<gene>
    <name evidence="10" type="primary">choV</name>
    <name evidence="10" type="ORF">DYI37_14050</name>
</gene>
<feature type="domain" description="ABC transporter" evidence="9">
    <location>
        <begin position="22"/>
        <end position="269"/>
    </location>
</feature>
<protein>
    <recommendedName>
        <fullName evidence="8">Trimethylamine N-oxide transport system ATP-binding protein TmoW</fullName>
        <ecNumber evidence="7">7.6.2.9</ecNumber>
    </recommendedName>
</protein>
<comment type="catalytic activity">
    <reaction evidence="5">
        <text>a quaternary ammonium(out) + ATP + H2O = a quaternary ammonium(in) + ADP + phosphate + H(+)</text>
        <dbReference type="Rhea" id="RHEA:11036"/>
        <dbReference type="ChEBI" id="CHEBI:15377"/>
        <dbReference type="ChEBI" id="CHEBI:15378"/>
        <dbReference type="ChEBI" id="CHEBI:30616"/>
        <dbReference type="ChEBI" id="CHEBI:35267"/>
        <dbReference type="ChEBI" id="CHEBI:43474"/>
        <dbReference type="ChEBI" id="CHEBI:456216"/>
        <dbReference type="EC" id="7.6.2.9"/>
    </reaction>
    <physiologicalReaction direction="left-to-right" evidence="5">
        <dbReference type="Rhea" id="RHEA:11037"/>
    </physiologicalReaction>
</comment>
<evidence type="ECO:0000256" key="4">
    <source>
        <dbReference type="ARBA" id="ARBA00022840"/>
    </source>
</evidence>
<comment type="caution">
    <text evidence="10">The sequence shown here is derived from an EMBL/GenBank/DDBJ whole genome shotgun (WGS) entry which is preliminary data.</text>
</comment>
<comment type="subunit">
    <text evidence="6">The complex is probably composed of two ATP-binding proteins (TmoW), two transmembrane proteins (TmoV) and a solute-binding protein (TmoX).</text>
</comment>
<evidence type="ECO:0000256" key="5">
    <source>
        <dbReference type="ARBA" id="ARBA00051811"/>
    </source>
</evidence>
<dbReference type="AlphaFoldDB" id="A0A371X1E5"/>
<dbReference type="InterPro" id="IPR017871">
    <property type="entry name" value="ABC_transporter-like_CS"/>
</dbReference>
<dbReference type="InterPro" id="IPR051921">
    <property type="entry name" value="ABC_osmolyte_uptake_ATP-bind"/>
</dbReference>
<dbReference type="OrthoDB" id="9802264at2"/>
<dbReference type="GO" id="GO:0015418">
    <property type="term" value="F:ABC-type quaternary ammonium compound transporting activity"/>
    <property type="evidence" value="ECO:0007669"/>
    <property type="project" value="UniProtKB-EC"/>
</dbReference>
<dbReference type="InterPro" id="IPR022473">
    <property type="entry name" value="ABC_trnsptr_Choline_ATP-bd"/>
</dbReference>
<evidence type="ECO:0000256" key="1">
    <source>
        <dbReference type="ARBA" id="ARBA00005417"/>
    </source>
</evidence>
<evidence type="ECO:0000256" key="3">
    <source>
        <dbReference type="ARBA" id="ARBA00022741"/>
    </source>
</evidence>
<dbReference type="Gene3D" id="3.40.50.300">
    <property type="entry name" value="P-loop containing nucleotide triphosphate hydrolases"/>
    <property type="match status" value="1"/>
</dbReference>
<accession>A0A371X1E5</accession>
<evidence type="ECO:0000313" key="10">
    <source>
        <dbReference type="EMBL" id="RFC63058.1"/>
    </source>
</evidence>
<keyword evidence="4 10" id="KW-0067">ATP-binding</keyword>
<dbReference type="PANTHER" id="PTHR43869">
    <property type="entry name" value="GLYCINE BETAINE/PROLINE BETAINE TRANSPORT SYSTEM ATP-BINDING PROTEIN PROV"/>
    <property type="match status" value="1"/>
</dbReference>
<proteinExistence type="inferred from homology"/>
<dbReference type="GO" id="GO:0055052">
    <property type="term" value="C:ATP-binding cassette (ABC) transporter complex, substrate-binding subunit-containing"/>
    <property type="evidence" value="ECO:0007669"/>
    <property type="project" value="InterPro"/>
</dbReference>
<dbReference type="EMBL" id="QURL01000005">
    <property type="protein sequence ID" value="RFC63058.1"/>
    <property type="molecule type" value="Genomic_DNA"/>
</dbReference>
<evidence type="ECO:0000256" key="7">
    <source>
        <dbReference type="ARBA" id="ARBA00066388"/>
    </source>
</evidence>
<dbReference type="Pfam" id="PF00005">
    <property type="entry name" value="ABC_tran"/>
    <property type="match status" value="1"/>
</dbReference>
<dbReference type="SMART" id="SM00382">
    <property type="entry name" value="AAA"/>
    <property type="match status" value="1"/>
</dbReference>
<reference evidence="10 11" key="1">
    <citation type="submission" date="2018-08" db="EMBL/GenBank/DDBJ databases">
        <title>Fulvimarina sp. 85, whole genome shotgun sequence.</title>
        <authorList>
            <person name="Tuo L."/>
        </authorList>
    </citation>
    <scope>NUCLEOTIDE SEQUENCE [LARGE SCALE GENOMIC DNA]</scope>
    <source>
        <strain evidence="10 11">85</strain>
    </source>
</reference>
<dbReference type="InterPro" id="IPR003593">
    <property type="entry name" value="AAA+_ATPase"/>
</dbReference>